<evidence type="ECO:0000313" key="1">
    <source>
        <dbReference type="EMBL" id="XBG61073.1"/>
    </source>
</evidence>
<name>A0AAU7BSG5_9FLAO</name>
<organism evidence="1">
    <name type="scientific">Pontimicrobium sp. SW4</name>
    <dbReference type="NCBI Taxonomy" id="3153519"/>
    <lineage>
        <taxon>Bacteria</taxon>
        <taxon>Pseudomonadati</taxon>
        <taxon>Bacteroidota</taxon>
        <taxon>Flavobacteriia</taxon>
        <taxon>Flavobacteriales</taxon>
        <taxon>Flavobacteriaceae</taxon>
        <taxon>Pontimicrobium</taxon>
    </lineage>
</organism>
<reference evidence="1" key="1">
    <citation type="submission" date="2024-05" db="EMBL/GenBank/DDBJ databases">
        <title>Pontimicrobium maritimus sp. nov., isolated form sea water.</title>
        <authorList>
            <person name="Muhammad N."/>
            <person name="Vuong T.Q."/>
            <person name="Han H.L."/>
            <person name="Kim S.-G."/>
        </authorList>
    </citation>
    <scope>NUCLEOTIDE SEQUENCE</scope>
    <source>
        <strain evidence="1">SW4</strain>
    </source>
</reference>
<dbReference type="EMBL" id="CP157199">
    <property type="protein sequence ID" value="XBG61073.1"/>
    <property type="molecule type" value="Genomic_DNA"/>
</dbReference>
<evidence type="ECO:0008006" key="2">
    <source>
        <dbReference type="Google" id="ProtNLM"/>
    </source>
</evidence>
<sequence length="363" mass="42902">MLNQFNQPLIVSNSTLFVDEIRSYFDNYKAFSSNLLNSHVETQEDIDYYETKIQKNIESISECLVSYRNGHRIESANNFQLLMLQNLKRLMMMLSSPETEKKSNHVFYRIRRGLVDLDERKKSPNHTLFHLPFNLRHLVGTGRFNSAGIPILYLSDCLKIPYYECDEPKTAFCDDSDGFNNMNIGFFRNVKSFKFFDFSIQAWEDLIEKHNKRPTESPLLNYLVLYPIIAAIHVKINYSYSVNFRFDYVFSALIMDFVKNLEKDNVFRDIGLLLPIFSIKYSSVKLFSKQTTINRHNECYSLHNYAFMANYYDSHSHCIKLESIFLKNHNHKELYSESPFFEKYKNKALTEKDILDIESYLKS</sequence>
<dbReference type="RefSeq" id="WP_347923340.1">
    <property type="nucleotide sequence ID" value="NZ_CP157199.1"/>
</dbReference>
<gene>
    <name evidence="1" type="ORF">ABGB03_14570</name>
</gene>
<proteinExistence type="predicted"/>
<protein>
    <recommendedName>
        <fullName evidence="2">RES domain-containing protein</fullName>
    </recommendedName>
</protein>
<accession>A0AAU7BSG5</accession>
<dbReference type="AlphaFoldDB" id="A0AAU7BSG5"/>